<proteinExistence type="predicted"/>
<dbReference type="VEuPathDB" id="FungiDB:RhiirA1_509952"/>
<evidence type="ECO:0000256" key="1">
    <source>
        <dbReference type="PIRSR" id="PIRSR640198-1"/>
    </source>
</evidence>
<dbReference type="InterPro" id="IPR003812">
    <property type="entry name" value="Fido"/>
</dbReference>
<dbReference type="Gene3D" id="1.10.3290.10">
    <property type="entry name" value="Fido-like domain"/>
    <property type="match status" value="1"/>
</dbReference>
<reference evidence="3 4" key="1">
    <citation type="submission" date="2016-04" db="EMBL/GenBank/DDBJ databases">
        <title>Genome analyses suggest a sexual origin of heterokaryosis in a supposedly ancient asexual fungus.</title>
        <authorList>
            <person name="Ropars J."/>
            <person name="Sedzielewska K."/>
            <person name="Noel J."/>
            <person name="Charron P."/>
            <person name="Farinelli L."/>
            <person name="Marton T."/>
            <person name="Kruger M."/>
            <person name="Pelin A."/>
            <person name="Brachmann A."/>
            <person name="Corradi N."/>
        </authorList>
    </citation>
    <scope>NUCLEOTIDE SEQUENCE [LARGE SCALE GENOMIC DNA]</scope>
    <source>
        <strain evidence="3 4">C2</strain>
    </source>
</reference>
<dbReference type="SUPFAM" id="SSF140931">
    <property type="entry name" value="Fic-like"/>
    <property type="match status" value="1"/>
</dbReference>
<reference evidence="3 4" key="2">
    <citation type="submission" date="2017-10" db="EMBL/GenBank/DDBJ databases">
        <title>Extensive intraspecific genome diversity in a model arbuscular mycorrhizal fungus.</title>
        <authorList>
            <person name="Chen E.C.H."/>
            <person name="Morin E."/>
            <person name="Baudet D."/>
            <person name="Noel J."/>
            <person name="Ndikumana S."/>
            <person name="Charron P."/>
            <person name="St-Onge C."/>
            <person name="Giorgi J."/>
            <person name="Grigoriev I.V."/>
            <person name="Roux C."/>
            <person name="Martin F.M."/>
            <person name="Corradi N."/>
        </authorList>
    </citation>
    <scope>NUCLEOTIDE SEQUENCE [LARGE SCALE GENOMIC DNA]</scope>
    <source>
        <strain evidence="3 4">C2</strain>
    </source>
</reference>
<dbReference type="PANTHER" id="PTHR13504">
    <property type="entry name" value="FIDO DOMAIN-CONTAINING PROTEIN DDB_G0283145"/>
    <property type="match status" value="1"/>
</dbReference>
<dbReference type="InterPro" id="IPR036597">
    <property type="entry name" value="Fido-like_dom_sf"/>
</dbReference>
<sequence>MQVNTEQNSLCQHKNLFPSLIEGKMNELFHQCRREFGKEDLQLEETIKYGVCFFHQFLYIHPFVNGNGRVARVLLSYLLSKFTVVPLSLYTGKKTRDICLQCLSEADNDKRFTLVAFILENIRLTSYKICVLMDIDFNETRVYCQIKISLFF</sequence>
<dbReference type="EMBL" id="LLXL01000101">
    <property type="protein sequence ID" value="PKK77993.1"/>
    <property type="molecule type" value="Genomic_DNA"/>
</dbReference>
<name>A0A2N1NVT7_9GLOM</name>
<dbReference type="PROSITE" id="PS51459">
    <property type="entry name" value="FIDO"/>
    <property type="match status" value="1"/>
</dbReference>
<dbReference type="AlphaFoldDB" id="A0A2N1NVT7"/>
<accession>A0A2N1NVT7</accession>
<feature type="active site" evidence="1">
    <location>
        <position position="61"/>
    </location>
</feature>
<dbReference type="InterPro" id="IPR040198">
    <property type="entry name" value="Fido_containing"/>
</dbReference>
<dbReference type="Pfam" id="PF02661">
    <property type="entry name" value="Fic"/>
    <property type="match status" value="1"/>
</dbReference>
<dbReference type="Proteomes" id="UP000233469">
    <property type="component" value="Unassembled WGS sequence"/>
</dbReference>
<evidence type="ECO:0000313" key="3">
    <source>
        <dbReference type="EMBL" id="PKK77993.1"/>
    </source>
</evidence>
<dbReference type="PANTHER" id="PTHR13504:SF38">
    <property type="entry name" value="FIDO DOMAIN-CONTAINING PROTEIN"/>
    <property type="match status" value="1"/>
</dbReference>
<feature type="domain" description="Fido" evidence="2">
    <location>
        <begin position="1"/>
        <end position="120"/>
    </location>
</feature>
<organism evidence="3 4">
    <name type="scientific">Rhizophagus irregularis</name>
    <dbReference type="NCBI Taxonomy" id="588596"/>
    <lineage>
        <taxon>Eukaryota</taxon>
        <taxon>Fungi</taxon>
        <taxon>Fungi incertae sedis</taxon>
        <taxon>Mucoromycota</taxon>
        <taxon>Glomeromycotina</taxon>
        <taxon>Glomeromycetes</taxon>
        <taxon>Glomerales</taxon>
        <taxon>Glomeraceae</taxon>
        <taxon>Rhizophagus</taxon>
    </lineage>
</organism>
<gene>
    <name evidence="3" type="ORF">RhiirC2_11237</name>
</gene>
<comment type="caution">
    <text evidence="3">The sequence shown here is derived from an EMBL/GenBank/DDBJ whole genome shotgun (WGS) entry which is preliminary data.</text>
</comment>
<protein>
    <recommendedName>
        <fullName evidence="2">Fido domain-containing protein</fullName>
    </recommendedName>
</protein>
<evidence type="ECO:0000313" key="4">
    <source>
        <dbReference type="Proteomes" id="UP000233469"/>
    </source>
</evidence>
<evidence type="ECO:0000259" key="2">
    <source>
        <dbReference type="PROSITE" id="PS51459"/>
    </source>
</evidence>